<evidence type="ECO:0000313" key="1">
    <source>
        <dbReference type="EMBL" id="VEL14253.1"/>
    </source>
</evidence>
<sequence>MHFNPSPVGPMRLRLAQIKKHRHCYTAAHYAIPMVSRSSRFVHCLLNGHGWFWSCEARCMQSACWPDSSHTSFYE</sequence>
<reference evidence="1" key="1">
    <citation type="submission" date="2018-11" db="EMBL/GenBank/DDBJ databases">
        <authorList>
            <consortium name="Pathogen Informatics"/>
        </authorList>
    </citation>
    <scope>NUCLEOTIDE SEQUENCE</scope>
</reference>
<dbReference type="AlphaFoldDB" id="A0A448WKV6"/>
<proteinExistence type="predicted"/>
<name>A0A448WKV6_9PLAT</name>
<protein>
    <submittedName>
        <fullName evidence="1">Uncharacterized protein</fullName>
    </submittedName>
</protein>
<evidence type="ECO:0000313" key="2">
    <source>
        <dbReference type="Proteomes" id="UP000784294"/>
    </source>
</evidence>
<dbReference type="Proteomes" id="UP000784294">
    <property type="component" value="Unassembled WGS sequence"/>
</dbReference>
<gene>
    <name evidence="1" type="ORF">PXEA_LOCUS7693</name>
</gene>
<dbReference type="EMBL" id="CAAALY010020524">
    <property type="protein sequence ID" value="VEL14253.1"/>
    <property type="molecule type" value="Genomic_DNA"/>
</dbReference>
<accession>A0A448WKV6</accession>
<comment type="caution">
    <text evidence="1">The sequence shown here is derived from an EMBL/GenBank/DDBJ whole genome shotgun (WGS) entry which is preliminary data.</text>
</comment>
<organism evidence="1 2">
    <name type="scientific">Protopolystoma xenopodis</name>
    <dbReference type="NCBI Taxonomy" id="117903"/>
    <lineage>
        <taxon>Eukaryota</taxon>
        <taxon>Metazoa</taxon>
        <taxon>Spiralia</taxon>
        <taxon>Lophotrochozoa</taxon>
        <taxon>Platyhelminthes</taxon>
        <taxon>Monogenea</taxon>
        <taxon>Polyopisthocotylea</taxon>
        <taxon>Polystomatidea</taxon>
        <taxon>Polystomatidae</taxon>
        <taxon>Protopolystoma</taxon>
    </lineage>
</organism>
<keyword evidence="2" id="KW-1185">Reference proteome</keyword>